<dbReference type="Proteomes" id="UP000201728">
    <property type="component" value="Chromosome"/>
</dbReference>
<dbReference type="AlphaFoldDB" id="A0A222P159"/>
<protein>
    <submittedName>
        <fullName evidence="1">Uncharacterized protein</fullName>
    </submittedName>
</protein>
<dbReference type="KEGG" id="lcd:clem_04970"/>
<accession>A0A222P159</accession>
<name>A0A222P159_9GAMM</name>
<dbReference type="RefSeq" id="WP_157698182.1">
    <property type="nucleotide sequence ID" value="NZ_CP016397.1"/>
</dbReference>
<organism evidence="1 2">
    <name type="scientific">Legionella clemsonensis</name>
    <dbReference type="NCBI Taxonomy" id="1867846"/>
    <lineage>
        <taxon>Bacteria</taxon>
        <taxon>Pseudomonadati</taxon>
        <taxon>Pseudomonadota</taxon>
        <taxon>Gammaproteobacteria</taxon>
        <taxon>Legionellales</taxon>
        <taxon>Legionellaceae</taxon>
        <taxon>Legionella</taxon>
    </lineage>
</organism>
<dbReference type="EMBL" id="CP016397">
    <property type="protein sequence ID" value="ASQ45551.1"/>
    <property type="molecule type" value="Genomic_DNA"/>
</dbReference>
<dbReference type="OrthoDB" id="8776491at2"/>
<sequence length="52" mass="5737">MATLFLIPQDQFCEATSAQVSQVLKIGPYDFRAIILDTEGMAIALYAKENSL</sequence>
<evidence type="ECO:0000313" key="2">
    <source>
        <dbReference type="Proteomes" id="UP000201728"/>
    </source>
</evidence>
<gene>
    <name evidence="1" type="ORF">clem_04970</name>
</gene>
<evidence type="ECO:0000313" key="1">
    <source>
        <dbReference type="EMBL" id="ASQ45551.1"/>
    </source>
</evidence>
<reference evidence="2" key="1">
    <citation type="submission" date="2016-07" db="EMBL/GenBank/DDBJ databases">
        <authorList>
            <person name="Florea S."/>
            <person name="Webb J.S."/>
            <person name="Jaromczyk J."/>
            <person name="Schardl C.L."/>
        </authorList>
    </citation>
    <scope>NUCLEOTIDE SEQUENCE [LARGE SCALE GENOMIC DNA]</scope>
    <source>
        <strain evidence="2">CDC-D5610</strain>
    </source>
</reference>
<proteinExistence type="predicted"/>
<keyword evidence="2" id="KW-1185">Reference proteome</keyword>